<sequence length="87" mass="9981">SLSDETRPRKTHATEQLIAYFKKLSLPDKLSQNMSIWKSNAASKAKTSNYLIDKASRPGSPCASLITIDQDDWDLIRRDKYLFESFK</sequence>
<dbReference type="EMBL" id="ML769504">
    <property type="protein sequence ID" value="KAE9397001.1"/>
    <property type="molecule type" value="Genomic_DNA"/>
</dbReference>
<evidence type="ECO:0000313" key="1">
    <source>
        <dbReference type="EMBL" id="KAE9384767.1"/>
    </source>
</evidence>
<feature type="non-terminal residue" evidence="1">
    <location>
        <position position="1"/>
    </location>
</feature>
<protein>
    <submittedName>
        <fullName evidence="1">Uncharacterized protein</fullName>
    </submittedName>
</protein>
<reference evidence="1" key="1">
    <citation type="journal article" date="2019" name="Environ. Microbiol.">
        <title>Fungal ecological strategies reflected in gene transcription - a case study of two litter decomposers.</title>
        <authorList>
            <person name="Barbi F."/>
            <person name="Kohler A."/>
            <person name="Barry K."/>
            <person name="Baskaran P."/>
            <person name="Daum C."/>
            <person name="Fauchery L."/>
            <person name="Ihrmark K."/>
            <person name="Kuo A."/>
            <person name="LaButti K."/>
            <person name="Lipzen A."/>
            <person name="Morin E."/>
            <person name="Grigoriev I.V."/>
            <person name="Henrissat B."/>
            <person name="Lindahl B."/>
            <person name="Martin F."/>
        </authorList>
    </citation>
    <scope>NUCLEOTIDE SEQUENCE</scope>
    <source>
        <strain evidence="1">JB14</strain>
    </source>
</reference>
<gene>
    <name evidence="1" type="ORF">BT96DRAFT_784852</name>
    <name evidence="2" type="ORF">BT96DRAFT_802516</name>
</gene>
<evidence type="ECO:0000313" key="2">
    <source>
        <dbReference type="EMBL" id="KAE9397001.1"/>
    </source>
</evidence>
<dbReference type="OrthoDB" id="3024511at2759"/>
<dbReference type="Proteomes" id="UP000799118">
    <property type="component" value="Unassembled WGS sequence"/>
</dbReference>
<feature type="non-terminal residue" evidence="1">
    <location>
        <position position="87"/>
    </location>
</feature>
<evidence type="ECO:0000313" key="3">
    <source>
        <dbReference type="Proteomes" id="UP000799118"/>
    </source>
</evidence>
<keyword evidence="3" id="KW-1185">Reference proteome</keyword>
<name>A0A6A4GHA6_9AGAR</name>
<organism evidence="1 3">
    <name type="scientific">Gymnopus androsaceus JB14</name>
    <dbReference type="NCBI Taxonomy" id="1447944"/>
    <lineage>
        <taxon>Eukaryota</taxon>
        <taxon>Fungi</taxon>
        <taxon>Dikarya</taxon>
        <taxon>Basidiomycota</taxon>
        <taxon>Agaricomycotina</taxon>
        <taxon>Agaricomycetes</taxon>
        <taxon>Agaricomycetidae</taxon>
        <taxon>Agaricales</taxon>
        <taxon>Marasmiineae</taxon>
        <taxon>Omphalotaceae</taxon>
        <taxon>Gymnopus</taxon>
    </lineage>
</organism>
<proteinExistence type="predicted"/>
<accession>A0A6A4GHA6</accession>
<dbReference type="EMBL" id="ML770085">
    <property type="protein sequence ID" value="KAE9384767.1"/>
    <property type="molecule type" value="Genomic_DNA"/>
</dbReference>
<dbReference type="AlphaFoldDB" id="A0A6A4GHA6"/>